<dbReference type="PANTHER" id="PTHR48267">
    <property type="entry name" value="CUPREDOXIN SUPERFAMILY PROTEIN"/>
    <property type="match status" value="1"/>
</dbReference>
<dbReference type="GO" id="GO:0005507">
    <property type="term" value="F:copper ion binding"/>
    <property type="evidence" value="ECO:0007669"/>
    <property type="project" value="InterPro"/>
</dbReference>
<keyword evidence="2" id="KW-0479">Metal-binding</keyword>
<feature type="transmembrane region" description="Helical" evidence="4">
    <location>
        <begin position="6"/>
        <end position="27"/>
    </location>
</feature>
<protein>
    <submittedName>
        <fullName evidence="7">Multicopper oxidase with three cupredoxin domains (Includes cell division protein FtsP and spore coat protein CotA)</fullName>
    </submittedName>
</protein>
<reference evidence="7 8" key="1">
    <citation type="submission" date="2017-04" db="EMBL/GenBank/DDBJ databases">
        <authorList>
            <person name="Afonso C.L."/>
            <person name="Miller P.J."/>
            <person name="Scott M.A."/>
            <person name="Spackman E."/>
            <person name="Goraichik I."/>
            <person name="Dimitrov K.M."/>
            <person name="Suarez D.L."/>
            <person name="Swayne D.E."/>
        </authorList>
    </citation>
    <scope>NUCLEOTIDE SEQUENCE [LARGE SCALE GENOMIC DNA]</scope>
    <source>
        <strain evidence="7 8">LMG26642</strain>
    </source>
</reference>
<dbReference type="InterPro" id="IPR033138">
    <property type="entry name" value="Cu_oxidase_CS"/>
</dbReference>
<keyword evidence="7" id="KW-0946">Virion</keyword>
<dbReference type="Pfam" id="PF07732">
    <property type="entry name" value="Cu-oxidase_3"/>
    <property type="match status" value="1"/>
</dbReference>
<organism evidence="7 8">
    <name type="scientific">Carnobacterium iners</name>
    <dbReference type="NCBI Taxonomy" id="1073423"/>
    <lineage>
        <taxon>Bacteria</taxon>
        <taxon>Bacillati</taxon>
        <taxon>Bacillota</taxon>
        <taxon>Bacilli</taxon>
        <taxon>Lactobacillales</taxon>
        <taxon>Carnobacteriaceae</taxon>
        <taxon>Carnobacterium</taxon>
    </lineage>
</organism>
<comment type="similarity">
    <text evidence="1">Belongs to the multicopper oxidase family.</text>
</comment>
<dbReference type="InterPro" id="IPR045087">
    <property type="entry name" value="Cu-oxidase_fam"/>
</dbReference>
<dbReference type="PROSITE" id="PS00080">
    <property type="entry name" value="MULTICOPPER_OXIDASE2"/>
    <property type="match status" value="1"/>
</dbReference>
<gene>
    <name evidence="7" type="ORF">SAMN04488700_0861</name>
</gene>
<dbReference type="STRING" id="1073423.SAMN04488700_0861"/>
<keyword evidence="4" id="KW-0812">Transmembrane</keyword>
<dbReference type="CDD" id="cd04232">
    <property type="entry name" value="CuRO_1_CueO_FtsP"/>
    <property type="match status" value="1"/>
</dbReference>
<dbReference type="PROSITE" id="PS00079">
    <property type="entry name" value="MULTICOPPER_OXIDASE1"/>
    <property type="match status" value="1"/>
</dbReference>
<evidence type="ECO:0000256" key="4">
    <source>
        <dbReference type="SAM" id="Phobius"/>
    </source>
</evidence>
<dbReference type="SUPFAM" id="SSF49503">
    <property type="entry name" value="Cupredoxins"/>
    <property type="match status" value="3"/>
</dbReference>
<sequence>MRKNVIWYFAIGLSLITLIVYAGFFFINRGETFNESILNTEVPLKNSQKGKETKLPIPPILKDKNPEEGKAEFDLKVQNGRTEFFEDQKTDTLGYNGNYLGPIIKVNKGDEVKINVNNTLDESTTMHWHGLEVPGEMDGGPHQGIEPQSTWSPSFTINQPAATLWYHPHLLDKTGEQVYKGLAGLFYIEDENSTKLDIPKNHGINDIPLVVQDKRFTEDGDIPYELDMRDTMDGFMGDTILINGAISPELDVKNELVRLRILNGSNARAYDFNFSDNATFYQIASDGGFLEKSVEMTNVTLAPAERAEILVDFSKYKSGDKVTFRDTENNIMTINIIEESTEKTEVPKELVEIPKYDKGKIVRSREFIMSGSGPMVTINGKQMDMNRIDEELKLNELEEWVVSNESSGGMGMMSSSPHPFHVHGTQFQIIERNGGKPPLNEQGWKDTVMVKSNEEVKLLVNFKEKGLFMYHCHILEHEDSGMMGQFIVK</sequence>
<dbReference type="InterPro" id="IPR011706">
    <property type="entry name" value="Cu-oxidase_C"/>
</dbReference>
<evidence type="ECO:0000256" key="1">
    <source>
        <dbReference type="ARBA" id="ARBA00010609"/>
    </source>
</evidence>
<dbReference type="CDD" id="cd13890">
    <property type="entry name" value="CuRO_3_CueO_FtsP"/>
    <property type="match status" value="1"/>
</dbReference>
<dbReference type="GO" id="GO:0051301">
    <property type="term" value="P:cell division"/>
    <property type="evidence" value="ECO:0007669"/>
    <property type="project" value="UniProtKB-KW"/>
</dbReference>
<name>A0A1X7MW43_9LACT</name>
<dbReference type="OrthoDB" id="9757546at2"/>
<keyword evidence="4" id="KW-0472">Membrane</keyword>
<evidence type="ECO:0000259" key="5">
    <source>
        <dbReference type="Pfam" id="PF07731"/>
    </source>
</evidence>
<proteinExistence type="inferred from homology"/>
<dbReference type="InterPro" id="IPR008972">
    <property type="entry name" value="Cupredoxin"/>
</dbReference>
<dbReference type="EMBL" id="FXBJ01000002">
    <property type="protein sequence ID" value="SMH28153.1"/>
    <property type="molecule type" value="Genomic_DNA"/>
</dbReference>
<evidence type="ECO:0000313" key="8">
    <source>
        <dbReference type="Proteomes" id="UP000193435"/>
    </source>
</evidence>
<keyword evidence="7" id="KW-0167">Capsid protein</keyword>
<keyword evidence="4" id="KW-1133">Transmembrane helix</keyword>
<dbReference type="Gene3D" id="2.60.40.420">
    <property type="entry name" value="Cupredoxins - blue copper proteins"/>
    <property type="match status" value="3"/>
</dbReference>
<dbReference type="Proteomes" id="UP000193435">
    <property type="component" value="Unassembled WGS sequence"/>
</dbReference>
<feature type="domain" description="Plastocyanin-like" evidence="6">
    <location>
        <begin position="77"/>
        <end position="192"/>
    </location>
</feature>
<keyword evidence="8" id="KW-1185">Reference proteome</keyword>
<evidence type="ECO:0000256" key="2">
    <source>
        <dbReference type="ARBA" id="ARBA00022723"/>
    </source>
</evidence>
<feature type="domain" description="Plastocyanin-like" evidence="5">
    <location>
        <begin position="375"/>
        <end position="489"/>
    </location>
</feature>
<evidence type="ECO:0000256" key="3">
    <source>
        <dbReference type="ARBA" id="ARBA00023002"/>
    </source>
</evidence>
<dbReference type="Pfam" id="PF07731">
    <property type="entry name" value="Cu-oxidase_2"/>
    <property type="match status" value="1"/>
</dbReference>
<dbReference type="CDD" id="cd13867">
    <property type="entry name" value="CuRO_2_CueO_FtsP"/>
    <property type="match status" value="1"/>
</dbReference>
<dbReference type="GO" id="GO:0016491">
    <property type="term" value="F:oxidoreductase activity"/>
    <property type="evidence" value="ECO:0007669"/>
    <property type="project" value="UniProtKB-KW"/>
</dbReference>
<dbReference type="RefSeq" id="WP_085559091.1">
    <property type="nucleotide sequence ID" value="NZ_FOAH01000006.1"/>
</dbReference>
<keyword evidence="3" id="KW-0560">Oxidoreductase</keyword>
<keyword evidence="7" id="KW-0132">Cell division</keyword>
<dbReference type="AlphaFoldDB" id="A0A1X7MW43"/>
<dbReference type="InterPro" id="IPR002355">
    <property type="entry name" value="Cu_oxidase_Cu_BS"/>
</dbReference>
<evidence type="ECO:0000259" key="6">
    <source>
        <dbReference type="Pfam" id="PF07732"/>
    </source>
</evidence>
<evidence type="ECO:0000313" key="7">
    <source>
        <dbReference type="EMBL" id="SMH28153.1"/>
    </source>
</evidence>
<dbReference type="PANTHER" id="PTHR48267:SF1">
    <property type="entry name" value="BILIRUBIN OXIDASE"/>
    <property type="match status" value="1"/>
</dbReference>
<keyword evidence="7" id="KW-0131">Cell cycle</keyword>
<dbReference type="InterPro" id="IPR011707">
    <property type="entry name" value="Cu-oxidase-like_N"/>
</dbReference>
<accession>A0A1X7MW43</accession>